<comment type="caution">
    <text evidence="9">The sequence shown here is derived from an EMBL/GenBank/DDBJ whole genome shotgun (WGS) entry which is preliminary data.</text>
</comment>
<evidence type="ECO:0000259" key="8">
    <source>
        <dbReference type="PROSITE" id="PS51078"/>
    </source>
</evidence>
<dbReference type="SUPFAM" id="SSF52540">
    <property type="entry name" value="P-loop containing nucleoside triphosphate hydrolases"/>
    <property type="match status" value="1"/>
</dbReference>
<accession>A0A9W6FAD1</accession>
<dbReference type="Proteomes" id="UP001165080">
    <property type="component" value="Unassembled WGS sequence"/>
</dbReference>
<dbReference type="SUPFAM" id="SSF50331">
    <property type="entry name" value="MOP-like"/>
    <property type="match status" value="1"/>
</dbReference>
<keyword evidence="4" id="KW-0547">Nucleotide-binding</keyword>
<dbReference type="InterPro" id="IPR014757">
    <property type="entry name" value="Tscrpt_reg_IclR_C"/>
</dbReference>
<dbReference type="InterPro" id="IPR015855">
    <property type="entry name" value="ABC_transpr_MalK-like"/>
</dbReference>
<sequence>MLAYDEDRQTYAPGMRLVRLAHSAWAQSSLAPLAQQVLDRLAVDLGQTIHLAQLDNGAVLYVDKRNAKLPVEMFAQSGKVGPAYCTGVGKAMLAHLPEDKLAAALSRQSFHAHTPNTLTTPDALRDELVRIRQRGYALDDEEHETGIACLAAPILSGTGRILGAISVTTTTATTSRDQLLSLAGPLSRVTKDFGPVRVIHGVDLQVRQGEFCVFVGPSGCGKSTLLRMIAGLEETSAGQIMIENQDVTDADPADRGVAMVFQTYALYPHMTVAQNMGFGLKMNGHPKAQIAAKVAEAARILKLDPLLDRKPANLSGGQRQRVAIGRAIVRGPKVFLFDEPLSNLDAELRVEMRAEIARLHRELGATMIYVTHDQVEAMTMADKIVVLRSGRIEQVGSPMELYDDPDNRFVAGFIGSPAMNFVAGRVQGGQVVTPAFDAPLDRHGPTLTEGRAVEIGLRPDALTLTPHGPFRIDLAENLGGRDDLMPICASRARPERS</sequence>
<evidence type="ECO:0000256" key="1">
    <source>
        <dbReference type="ARBA" id="ARBA00022448"/>
    </source>
</evidence>
<dbReference type="SUPFAM" id="SSF55781">
    <property type="entry name" value="GAF domain-like"/>
    <property type="match status" value="1"/>
</dbReference>
<dbReference type="InterPro" id="IPR008995">
    <property type="entry name" value="Mo/tungstate-bd_C_term_dom"/>
</dbReference>
<evidence type="ECO:0000256" key="4">
    <source>
        <dbReference type="ARBA" id="ARBA00022741"/>
    </source>
</evidence>
<dbReference type="GO" id="GO:0015423">
    <property type="term" value="F:ABC-type maltose transporter activity"/>
    <property type="evidence" value="ECO:0007669"/>
    <property type="project" value="TreeGrafter"/>
</dbReference>
<dbReference type="PROSITE" id="PS51078">
    <property type="entry name" value="ICLR_ED"/>
    <property type="match status" value="1"/>
</dbReference>
<keyword evidence="6" id="KW-0472">Membrane</keyword>
<organism evidence="9 10">
    <name type="scientific">Pleodorina starrii</name>
    <dbReference type="NCBI Taxonomy" id="330485"/>
    <lineage>
        <taxon>Eukaryota</taxon>
        <taxon>Viridiplantae</taxon>
        <taxon>Chlorophyta</taxon>
        <taxon>core chlorophytes</taxon>
        <taxon>Chlorophyceae</taxon>
        <taxon>CS clade</taxon>
        <taxon>Chlamydomonadales</taxon>
        <taxon>Volvocaceae</taxon>
        <taxon>Pleodorina</taxon>
    </lineage>
</organism>
<evidence type="ECO:0000256" key="3">
    <source>
        <dbReference type="ARBA" id="ARBA00022519"/>
    </source>
</evidence>
<dbReference type="InterPro" id="IPR040582">
    <property type="entry name" value="OB_MalK-like"/>
</dbReference>
<dbReference type="InterPro" id="IPR003593">
    <property type="entry name" value="AAA+_ATPase"/>
</dbReference>
<dbReference type="GO" id="GO:1990060">
    <property type="term" value="C:maltose transport complex"/>
    <property type="evidence" value="ECO:0007669"/>
    <property type="project" value="TreeGrafter"/>
</dbReference>
<dbReference type="Gene3D" id="3.30.450.40">
    <property type="match status" value="1"/>
</dbReference>
<keyword evidence="3" id="KW-0997">Cell inner membrane</keyword>
<dbReference type="PROSITE" id="PS00211">
    <property type="entry name" value="ABC_TRANSPORTER_1"/>
    <property type="match status" value="1"/>
</dbReference>
<evidence type="ECO:0000313" key="9">
    <source>
        <dbReference type="EMBL" id="GLC62188.1"/>
    </source>
</evidence>
<dbReference type="InterPro" id="IPR047641">
    <property type="entry name" value="ABC_transpr_MalK/UgpC-like"/>
</dbReference>
<keyword evidence="1" id="KW-0813">Transport</keyword>
<feature type="domain" description="ABC transporter" evidence="7">
    <location>
        <begin position="184"/>
        <end position="414"/>
    </location>
</feature>
<evidence type="ECO:0000313" key="10">
    <source>
        <dbReference type="Proteomes" id="UP001165080"/>
    </source>
</evidence>
<dbReference type="Pfam" id="PF01614">
    <property type="entry name" value="IclR_C"/>
    <property type="match status" value="1"/>
</dbReference>
<dbReference type="PANTHER" id="PTHR43875">
    <property type="entry name" value="MALTODEXTRIN IMPORT ATP-BINDING PROTEIN MSMX"/>
    <property type="match status" value="1"/>
</dbReference>
<dbReference type="Pfam" id="PF17912">
    <property type="entry name" value="OB_MalK"/>
    <property type="match status" value="1"/>
</dbReference>
<dbReference type="GO" id="GO:0005524">
    <property type="term" value="F:ATP binding"/>
    <property type="evidence" value="ECO:0007669"/>
    <property type="project" value="UniProtKB-KW"/>
</dbReference>
<dbReference type="NCBIfam" id="NF008653">
    <property type="entry name" value="PRK11650.1"/>
    <property type="match status" value="1"/>
</dbReference>
<protein>
    <submittedName>
        <fullName evidence="9">Uncharacterized protein</fullName>
    </submittedName>
</protein>
<dbReference type="CDD" id="cd03301">
    <property type="entry name" value="ABC_MalK_N"/>
    <property type="match status" value="1"/>
</dbReference>
<keyword evidence="10" id="KW-1185">Reference proteome</keyword>
<dbReference type="InterPro" id="IPR029016">
    <property type="entry name" value="GAF-like_dom_sf"/>
</dbReference>
<reference evidence="9 10" key="1">
    <citation type="journal article" date="2023" name="Commun. Biol.">
        <title>Reorganization of the ancestral sex-determining regions during the evolution of trioecy in Pleodorina starrii.</title>
        <authorList>
            <person name="Takahashi K."/>
            <person name="Suzuki S."/>
            <person name="Kawai-Toyooka H."/>
            <person name="Yamamoto K."/>
            <person name="Hamaji T."/>
            <person name="Ootsuki R."/>
            <person name="Yamaguchi H."/>
            <person name="Kawachi M."/>
            <person name="Higashiyama T."/>
            <person name="Nozaki H."/>
        </authorList>
    </citation>
    <scope>NUCLEOTIDE SEQUENCE [LARGE SCALE GENOMIC DNA]</scope>
    <source>
        <strain evidence="9 10">NIES-4479</strain>
    </source>
</reference>
<proteinExistence type="predicted"/>
<dbReference type="InterPro" id="IPR027417">
    <property type="entry name" value="P-loop_NTPase"/>
</dbReference>
<keyword evidence="5" id="KW-0067">ATP-binding</keyword>
<dbReference type="FunFam" id="3.40.50.300:FF:000042">
    <property type="entry name" value="Maltose/maltodextrin ABC transporter, ATP-binding protein"/>
    <property type="match status" value="1"/>
</dbReference>
<feature type="domain" description="IclR-ED" evidence="8">
    <location>
        <begin position="16"/>
        <end position="199"/>
    </location>
</feature>
<dbReference type="GO" id="GO:0016887">
    <property type="term" value="F:ATP hydrolysis activity"/>
    <property type="evidence" value="ECO:0007669"/>
    <property type="project" value="InterPro"/>
</dbReference>
<dbReference type="Pfam" id="PF00005">
    <property type="entry name" value="ABC_tran"/>
    <property type="match status" value="1"/>
</dbReference>
<name>A0A9W6FAD1_9CHLO</name>
<evidence type="ECO:0000259" key="7">
    <source>
        <dbReference type="PROSITE" id="PS50893"/>
    </source>
</evidence>
<dbReference type="PANTHER" id="PTHR43875:SF3">
    <property type="entry name" value="MALTOSE_MALTODEXTRIN IMPORT ATP-BINDING PROTEIN MALK"/>
    <property type="match status" value="1"/>
</dbReference>
<dbReference type="AlphaFoldDB" id="A0A9W6FAD1"/>
<dbReference type="Gene3D" id="3.40.50.300">
    <property type="entry name" value="P-loop containing nucleotide triphosphate hydrolases"/>
    <property type="match status" value="1"/>
</dbReference>
<gene>
    <name evidence="9" type="primary">PLESTB003197</name>
    <name evidence="9" type="ORF">PLESTB_001850000</name>
</gene>
<keyword evidence="2" id="KW-1003">Cell membrane</keyword>
<dbReference type="InterPro" id="IPR003439">
    <property type="entry name" value="ABC_transporter-like_ATP-bd"/>
</dbReference>
<dbReference type="InterPro" id="IPR017871">
    <property type="entry name" value="ABC_transporter-like_CS"/>
</dbReference>
<evidence type="ECO:0000256" key="6">
    <source>
        <dbReference type="ARBA" id="ARBA00023136"/>
    </source>
</evidence>
<dbReference type="PROSITE" id="PS50893">
    <property type="entry name" value="ABC_TRANSPORTER_2"/>
    <property type="match status" value="1"/>
</dbReference>
<dbReference type="Gene3D" id="2.40.50.100">
    <property type="match status" value="1"/>
</dbReference>
<dbReference type="EMBL" id="BRXU01000058">
    <property type="protein sequence ID" value="GLC62188.1"/>
    <property type="molecule type" value="Genomic_DNA"/>
</dbReference>
<dbReference type="SMART" id="SM00382">
    <property type="entry name" value="AAA"/>
    <property type="match status" value="1"/>
</dbReference>
<evidence type="ECO:0000256" key="5">
    <source>
        <dbReference type="ARBA" id="ARBA00022840"/>
    </source>
</evidence>
<evidence type="ECO:0000256" key="2">
    <source>
        <dbReference type="ARBA" id="ARBA00022475"/>
    </source>
</evidence>